<keyword evidence="4" id="KW-0256">Endoplasmic reticulum</keyword>
<dbReference type="PANTHER" id="PTHR10281">
    <property type="entry name" value="MEMBRANE-ASSOCIATED PROGESTERONE RECEPTOR COMPONENT-RELATED"/>
    <property type="match status" value="1"/>
</dbReference>
<evidence type="ECO:0000256" key="2">
    <source>
        <dbReference type="ARBA" id="ARBA00022617"/>
    </source>
</evidence>
<protein>
    <submittedName>
        <fullName evidence="9">Cytochrome b5</fullName>
    </submittedName>
</protein>
<proteinExistence type="inferred from homology"/>
<evidence type="ECO:0000313" key="9">
    <source>
        <dbReference type="EMBL" id="RPA71165.1"/>
    </source>
</evidence>
<evidence type="ECO:0000256" key="3">
    <source>
        <dbReference type="ARBA" id="ARBA00022723"/>
    </source>
</evidence>
<reference evidence="9 10" key="1">
    <citation type="journal article" date="2018" name="Nat. Ecol. Evol.">
        <title>Pezizomycetes genomes reveal the molecular basis of ectomycorrhizal truffle lifestyle.</title>
        <authorList>
            <person name="Murat C."/>
            <person name="Payen T."/>
            <person name="Noel B."/>
            <person name="Kuo A."/>
            <person name="Morin E."/>
            <person name="Chen J."/>
            <person name="Kohler A."/>
            <person name="Krizsan K."/>
            <person name="Balestrini R."/>
            <person name="Da Silva C."/>
            <person name="Montanini B."/>
            <person name="Hainaut M."/>
            <person name="Levati E."/>
            <person name="Barry K.W."/>
            <person name="Belfiori B."/>
            <person name="Cichocki N."/>
            <person name="Clum A."/>
            <person name="Dockter R.B."/>
            <person name="Fauchery L."/>
            <person name="Guy J."/>
            <person name="Iotti M."/>
            <person name="Le Tacon F."/>
            <person name="Lindquist E.A."/>
            <person name="Lipzen A."/>
            <person name="Malagnac F."/>
            <person name="Mello A."/>
            <person name="Molinier V."/>
            <person name="Miyauchi S."/>
            <person name="Poulain J."/>
            <person name="Riccioni C."/>
            <person name="Rubini A."/>
            <person name="Sitrit Y."/>
            <person name="Splivallo R."/>
            <person name="Traeger S."/>
            <person name="Wang M."/>
            <person name="Zifcakova L."/>
            <person name="Wipf D."/>
            <person name="Zambonelli A."/>
            <person name="Paolocci F."/>
            <person name="Nowrousian M."/>
            <person name="Ottonello S."/>
            <person name="Baldrian P."/>
            <person name="Spatafora J.W."/>
            <person name="Henrissat B."/>
            <person name="Nagy L.G."/>
            <person name="Aury J.M."/>
            <person name="Wincker P."/>
            <person name="Grigoriev I.V."/>
            <person name="Bonfante P."/>
            <person name="Martin F.M."/>
        </authorList>
    </citation>
    <scope>NUCLEOTIDE SEQUENCE [LARGE SCALE GENOMIC DNA]</scope>
    <source>
        <strain evidence="9 10">RN42</strain>
    </source>
</reference>
<evidence type="ECO:0000313" key="10">
    <source>
        <dbReference type="Proteomes" id="UP000275078"/>
    </source>
</evidence>
<dbReference type="FunFam" id="3.10.120.10:FF:000003">
    <property type="entry name" value="membrane-associated progesterone receptor component 1"/>
    <property type="match status" value="1"/>
</dbReference>
<dbReference type="GO" id="GO:0020037">
    <property type="term" value="F:heme binding"/>
    <property type="evidence" value="ECO:0007669"/>
    <property type="project" value="UniProtKB-ARBA"/>
</dbReference>
<keyword evidence="5" id="KW-0408">Iron</keyword>
<dbReference type="Proteomes" id="UP000275078">
    <property type="component" value="Unassembled WGS sequence"/>
</dbReference>
<evidence type="ECO:0000256" key="5">
    <source>
        <dbReference type="ARBA" id="ARBA00023004"/>
    </source>
</evidence>
<dbReference type="OrthoDB" id="547796at2759"/>
<dbReference type="STRING" id="1160509.A0A3N4H8Y9"/>
<dbReference type="EMBL" id="ML119964">
    <property type="protein sequence ID" value="RPA71165.1"/>
    <property type="molecule type" value="Genomic_DNA"/>
</dbReference>
<dbReference type="InterPro" id="IPR001199">
    <property type="entry name" value="Cyt_B5-like_heme/steroid-bd"/>
</dbReference>
<dbReference type="InterPro" id="IPR036400">
    <property type="entry name" value="Cyt_B5-like_heme/steroid_sf"/>
</dbReference>
<dbReference type="Pfam" id="PF00173">
    <property type="entry name" value="Cyt-b5"/>
    <property type="match status" value="1"/>
</dbReference>
<dbReference type="GO" id="GO:0046872">
    <property type="term" value="F:metal ion binding"/>
    <property type="evidence" value="ECO:0007669"/>
    <property type="project" value="UniProtKB-KW"/>
</dbReference>
<organism evidence="9 10">
    <name type="scientific">Ascobolus immersus RN42</name>
    <dbReference type="NCBI Taxonomy" id="1160509"/>
    <lineage>
        <taxon>Eukaryota</taxon>
        <taxon>Fungi</taxon>
        <taxon>Dikarya</taxon>
        <taxon>Ascomycota</taxon>
        <taxon>Pezizomycotina</taxon>
        <taxon>Pezizomycetes</taxon>
        <taxon>Pezizales</taxon>
        <taxon>Ascobolaceae</taxon>
        <taxon>Ascobolus</taxon>
    </lineage>
</organism>
<keyword evidence="7" id="KW-0812">Transmembrane</keyword>
<dbReference type="GO" id="GO:0005783">
    <property type="term" value="C:endoplasmic reticulum"/>
    <property type="evidence" value="ECO:0007669"/>
    <property type="project" value="UniProtKB-SubCell"/>
</dbReference>
<evidence type="ECO:0000256" key="7">
    <source>
        <dbReference type="SAM" id="Phobius"/>
    </source>
</evidence>
<dbReference type="GO" id="GO:0016020">
    <property type="term" value="C:membrane"/>
    <property type="evidence" value="ECO:0007669"/>
    <property type="project" value="TreeGrafter"/>
</dbReference>
<evidence type="ECO:0000256" key="1">
    <source>
        <dbReference type="ARBA" id="ARBA00004240"/>
    </source>
</evidence>
<keyword evidence="2" id="KW-0349">Heme</keyword>
<keyword evidence="7" id="KW-1133">Transmembrane helix</keyword>
<keyword evidence="10" id="KW-1185">Reference proteome</keyword>
<dbReference type="SUPFAM" id="SSF55856">
    <property type="entry name" value="Cytochrome b5-like heme/steroid binding domain"/>
    <property type="match status" value="1"/>
</dbReference>
<comment type="subcellular location">
    <subcellularLocation>
        <location evidence="1">Endoplasmic reticulum</location>
    </subcellularLocation>
</comment>
<accession>A0A3N4H8Y9</accession>
<name>A0A3N4H8Y9_ASCIM</name>
<feature type="domain" description="Cytochrome b5 heme-binding" evidence="8">
    <location>
        <begin position="83"/>
        <end position="189"/>
    </location>
</feature>
<keyword evidence="7" id="KW-0472">Membrane</keyword>
<dbReference type="InterPro" id="IPR050577">
    <property type="entry name" value="MAPR/NEUFC/NENF-like"/>
</dbReference>
<evidence type="ECO:0000256" key="4">
    <source>
        <dbReference type="ARBA" id="ARBA00022824"/>
    </source>
</evidence>
<comment type="similarity">
    <text evidence="6">Belongs to the cytochrome b5 family. MAPR subfamily.</text>
</comment>
<evidence type="ECO:0000256" key="6">
    <source>
        <dbReference type="ARBA" id="ARBA00038357"/>
    </source>
</evidence>
<keyword evidence="3" id="KW-0479">Metal-binding</keyword>
<feature type="transmembrane region" description="Helical" evidence="7">
    <location>
        <begin position="40"/>
        <end position="61"/>
    </location>
</feature>
<dbReference type="Gene3D" id="3.10.120.10">
    <property type="entry name" value="Cytochrome b5-like heme/steroid binding domain"/>
    <property type="match status" value="1"/>
</dbReference>
<dbReference type="SMART" id="SM01117">
    <property type="entry name" value="Cyt-b5"/>
    <property type="match status" value="1"/>
</dbReference>
<dbReference type="AlphaFoldDB" id="A0A3N4H8Y9"/>
<evidence type="ECO:0000259" key="8">
    <source>
        <dbReference type="SMART" id="SM01117"/>
    </source>
</evidence>
<sequence>MWGLYGHLNPSSLNTIKINPEDYQGSAGKMPHQPKPEPEVATVLTPTNLLLFALTLTILYLRLRPARAITLPDAPPPVVHKKFTPTTLKPHNGVDLPTVYLAVQGKVYDCTPGKSFYGPGGPYANFAGRDASRGLAFGRFDEEMLEGGPQGFDKRGLDTLEDLGEEEKRGLQEWRGHFEGKYLVVGELVGEGED</sequence>
<gene>
    <name evidence="9" type="ORF">BJ508DRAFT_420009</name>
</gene>
<dbReference type="PANTHER" id="PTHR10281:SF72">
    <property type="entry name" value="NEUDESIN"/>
    <property type="match status" value="1"/>
</dbReference>